<proteinExistence type="predicted"/>
<keyword evidence="2" id="KW-0812">Transmembrane</keyword>
<evidence type="ECO:0000259" key="3">
    <source>
        <dbReference type="Pfam" id="PF01636"/>
    </source>
</evidence>
<feature type="domain" description="Aminoglycoside phosphotransferase" evidence="3">
    <location>
        <begin position="585"/>
        <end position="633"/>
    </location>
</feature>
<accession>A0A6M1LBP0</accession>
<feature type="transmembrane region" description="Helical" evidence="2">
    <location>
        <begin position="200"/>
        <end position="218"/>
    </location>
</feature>
<protein>
    <submittedName>
        <fullName evidence="5">DUF2207 domain-containing protein</fullName>
    </submittedName>
</protein>
<feature type="transmembrane region" description="Helical" evidence="2">
    <location>
        <begin position="6"/>
        <end position="26"/>
    </location>
</feature>
<dbReference type="SUPFAM" id="SSF56112">
    <property type="entry name" value="Protein kinase-like (PK-like)"/>
    <property type="match status" value="1"/>
</dbReference>
<dbReference type="RefSeq" id="WP_164449518.1">
    <property type="nucleotide sequence ID" value="NZ_SAIY01000010.1"/>
</dbReference>
<organism evidence="5 6">
    <name type="scientific">Verrucosispora sioxanthis</name>
    <dbReference type="NCBI Taxonomy" id="2499994"/>
    <lineage>
        <taxon>Bacteria</taxon>
        <taxon>Bacillati</taxon>
        <taxon>Actinomycetota</taxon>
        <taxon>Actinomycetes</taxon>
        <taxon>Micromonosporales</taxon>
        <taxon>Micromonosporaceae</taxon>
        <taxon>Micromonospora</taxon>
    </lineage>
</organism>
<dbReference type="Pfam" id="PF20990">
    <property type="entry name" value="DUF2207_C"/>
    <property type="match status" value="1"/>
</dbReference>
<evidence type="ECO:0000256" key="2">
    <source>
        <dbReference type="SAM" id="Phobius"/>
    </source>
</evidence>
<dbReference type="InterPro" id="IPR011009">
    <property type="entry name" value="Kinase-like_dom_sf"/>
</dbReference>
<dbReference type="InterPro" id="IPR048389">
    <property type="entry name" value="YciQ-like_C"/>
</dbReference>
<dbReference type="Pfam" id="PF01636">
    <property type="entry name" value="APH"/>
    <property type="match status" value="2"/>
</dbReference>
<comment type="caution">
    <text evidence="5">The sequence shown here is derived from an EMBL/GenBank/DDBJ whole genome shotgun (WGS) entry which is preliminary data.</text>
</comment>
<feature type="transmembrane region" description="Helical" evidence="2">
    <location>
        <begin position="355"/>
        <end position="376"/>
    </location>
</feature>
<name>A0A6M1LBP0_9ACTN</name>
<feature type="domain" description="Predicted membrane protein YciQ-like C-terminal" evidence="4">
    <location>
        <begin position="48"/>
        <end position="270"/>
    </location>
</feature>
<reference evidence="5 6" key="1">
    <citation type="submission" date="2020-02" db="EMBL/GenBank/DDBJ databases">
        <title>Draft Genome Sequence of Verrucosispora sp. Strain CWR15, Isolated from Gulf of Mexico Sponge.</title>
        <authorList>
            <person name="Kennedy S.J."/>
            <person name="Cella E."/>
            <person name="Azarian T."/>
            <person name="Baker B.J."/>
            <person name="Shaw L.N."/>
        </authorList>
    </citation>
    <scope>NUCLEOTIDE SEQUENCE [LARGE SCALE GENOMIC DNA]</scope>
    <source>
        <strain evidence="5 6">CWR15</strain>
    </source>
</reference>
<evidence type="ECO:0000256" key="1">
    <source>
        <dbReference type="SAM" id="MobiDB-lite"/>
    </source>
</evidence>
<sequence length="751" mass="81974">MDSRLFLDLVATAVALGAWFGAYGLVRGFTRPASPTPAPATMELGTEPPAVVSLLVNRWSVTEDAAESTLLDLAARGFLELRQPDDDPMRTTLHLPPSPPDDSGLRPYERHVRDRVRGLAVDGVVPLTALSFRDAAQAKAWNRRLRSQVVADARAAGLSRRRFGPAVTSLMTAAAGVVAVVVVVVLWHYSSWHSTEGNPVVGGGIVVFGVLTAIAGLSPGERDTPLGRQVAAHWLGVRDWLRGHEQFDELPPASVAIWDRYLSYGAAVGATRLTSTVLDLGMGNRKLVWSSLGGTWHRVRVRYPRFSARYGQTLPKLLPRAAISIAVGGFLLKVFGPDFDLVPNSADQAEQIFTMVTAGVVVVGLVLLVSGGHTLVRGVADLVTERTVTGEVLWLEVWRTTNQGEDRPARPWLHYLAVDDGTGDRTTAWGLPSQWAGDCRDGDVVTIRVRPWTRRVVAFAVVGHSRSRRLVEREILTGGGVNEVVRIGDTVRRPTGPWSARVHELLRHLAAQGFAAAPRVRDTSEPGFELLDFLPGEVSNYPPTPAAASVEALESAAALLRAYHDATAEYARRAPRDGWQVAATEPVEVICHGDYAPHNCVLDGNRVVGIIDFDHAQPGPRIWDVAYAAYRWVPMTAPENTDGFGTVEEQAARLRTFCDRYGLDDSARADLIDVTVARLHALVDFMHAQAAAGNAAFAGHLADGHHLQYLNDARYVRAQRLVFERALRRGRSGDLRDEGRRRGEDRQPGHH</sequence>
<dbReference type="EMBL" id="SAIY01000010">
    <property type="protein sequence ID" value="NGM15676.1"/>
    <property type="molecule type" value="Genomic_DNA"/>
</dbReference>
<evidence type="ECO:0000313" key="6">
    <source>
        <dbReference type="Proteomes" id="UP000478148"/>
    </source>
</evidence>
<gene>
    <name evidence="5" type="ORF">ENC19_25085</name>
</gene>
<dbReference type="Proteomes" id="UP000478148">
    <property type="component" value="Unassembled WGS sequence"/>
</dbReference>
<keyword evidence="2" id="KW-1133">Transmembrane helix</keyword>
<feature type="domain" description="Aminoglycoside phosphotransferase" evidence="3">
    <location>
        <begin position="499"/>
        <end position="578"/>
    </location>
</feature>
<keyword evidence="2" id="KW-0472">Membrane</keyword>
<evidence type="ECO:0000259" key="4">
    <source>
        <dbReference type="Pfam" id="PF20990"/>
    </source>
</evidence>
<evidence type="ECO:0000313" key="5">
    <source>
        <dbReference type="EMBL" id="NGM15676.1"/>
    </source>
</evidence>
<dbReference type="Gene3D" id="3.90.1200.10">
    <property type="match status" value="1"/>
</dbReference>
<keyword evidence="6" id="KW-1185">Reference proteome</keyword>
<dbReference type="AlphaFoldDB" id="A0A6M1LBP0"/>
<dbReference type="InterPro" id="IPR002575">
    <property type="entry name" value="Aminoglycoside_PTrfase"/>
</dbReference>
<feature type="region of interest" description="Disordered" evidence="1">
    <location>
        <begin position="83"/>
        <end position="107"/>
    </location>
</feature>
<feature type="transmembrane region" description="Helical" evidence="2">
    <location>
        <begin position="163"/>
        <end position="188"/>
    </location>
</feature>